<dbReference type="PANTHER" id="PTHR47481:SF31">
    <property type="entry name" value="OS01G0873500 PROTEIN"/>
    <property type="match status" value="1"/>
</dbReference>
<gene>
    <name evidence="2" type="ORF">V8G54_013918</name>
</gene>
<keyword evidence="3" id="KW-1185">Reference proteome</keyword>
<feature type="region of interest" description="Disordered" evidence="1">
    <location>
        <begin position="160"/>
        <end position="184"/>
    </location>
</feature>
<evidence type="ECO:0000313" key="2">
    <source>
        <dbReference type="EMBL" id="WVZ09388.1"/>
    </source>
</evidence>
<protein>
    <submittedName>
        <fullName evidence="2">Uncharacterized protein</fullName>
    </submittedName>
</protein>
<evidence type="ECO:0000256" key="1">
    <source>
        <dbReference type="SAM" id="MobiDB-lite"/>
    </source>
</evidence>
<evidence type="ECO:0000313" key="3">
    <source>
        <dbReference type="Proteomes" id="UP001374535"/>
    </source>
</evidence>
<organism evidence="2 3">
    <name type="scientific">Vigna mungo</name>
    <name type="common">Black gram</name>
    <name type="synonym">Phaseolus mungo</name>
    <dbReference type="NCBI Taxonomy" id="3915"/>
    <lineage>
        <taxon>Eukaryota</taxon>
        <taxon>Viridiplantae</taxon>
        <taxon>Streptophyta</taxon>
        <taxon>Embryophyta</taxon>
        <taxon>Tracheophyta</taxon>
        <taxon>Spermatophyta</taxon>
        <taxon>Magnoliopsida</taxon>
        <taxon>eudicotyledons</taxon>
        <taxon>Gunneridae</taxon>
        <taxon>Pentapetalae</taxon>
        <taxon>rosids</taxon>
        <taxon>fabids</taxon>
        <taxon>Fabales</taxon>
        <taxon>Fabaceae</taxon>
        <taxon>Papilionoideae</taxon>
        <taxon>50 kb inversion clade</taxon>
        <taxon>NPAAA clade</taxon>
        <taxon>indigoferoid/millettioid clade</taxon>
        <taxon>Phaseoleae</taxon>
        <taxon>Vigna</taxon>
    </lineage>
</organism>
<feature type="compositionally biased region" description="Polar residues" evidence="1">
    <location>
        <begin position="173"/>
        <end position="184"/>
    </location>
</feature>
<dbReference type="EMBL" id="CP144696">
    <property type="protein sequence ID" value="WVZ09388.1"/>
    <property type="molecule type" value="Genomic_DNA"/>
</dbReference>
<dbReference type="PANTHER" id="PTHR47481">
    <property type="match status" value="1"/>
</dbReference>
<dbReference type="AlphaFoldDB" id="A0AAQ3NIH3"/>
<sequence length="265" mass="30287">MASENSSFAHNSHTSPKCLPIKGLQLFKFLDGQETPPKYLNHDETLHNIINPTYLQYEQQDQLLIIWLLKSMDTFIQLCTPKNERTDATYLLDIKKIVDTLAAIESTLTTEDHIEAILYGLSEDYESIFTSILTRTDPYTIEEIEALLLPQEERLEKYKIRNNRSTNRNNSSFKNQQSTTKRTLQETLGNSKNQCEICNKFGHTTTTCWLKFEYDFQPSISANQSQLCSSEIQDDTPSILGMPSILSDPLWCPNSGATHHITPDS</sequence>
<feature type="compositionally biased region" description="Low complexity" evidence="1">
    <location>
        <begin position="163"/>
        <end position="172"/>
    </location>
</feature>
<reference evidence="2 3" key="1">
    <citation type="journal article" date="2023" name="Life. Sci Alliance">
        <title>Evolutionary insights into 3D genome organization and epigenetic landscape of Vigna mungo.</title>
        <authorList>
            <person name="Junaid A."/>
            <person name="Singh B."/>
            <person name="Bhatia S."/>
        </authorList>
    </citation>
    <scope>NUCLEOTIDE SEQUENCE [LARGE SCALE GENOMIC DNA]</scope>
    <source>
        <strain evidence="2">Urdbean</strain>
    </source>
</reference>
<name>A0AAQ3NIH3_VIGMU</name>
<dbReference type="Pfam" id="PF14223">
    <property type="entry name" value="Retrotran_gag_2"/>
    <property type="match status" value="1"/>
</dbReference>
<accession>A0AAQ3NIH3</accession>
<proteinExistence type="predicted"/>
<dbReference type="Proteomes" id="UP001374535">
    <property type="component" value="Chromosome 5"/>
</dbReference>